<evidence type="ECO:0000256" key="3">
    <source>
        <dbReference type="RuleBase" id="RU003707"/>
    </source>
</evidence>
<dbReference type="CDD" id="cd06558">
    <property type="entry name" value="crotonase-like"/>
    <property type="match status" value="1"/>
</dbReference>
<dbReference type="Gene3D" id="3.90.226.10">
    <property type="entry name" value="2-enoyl-CoA Hydratase, Chain A, domain 1"/>
    <property type="match status" value="1"/>
</dbReference>
<dbReference type="SUPFAM" id="SSF52096">
    <property type="entry name" value="ClpP/crotonase"/>
    <property type="match status" value="1"/>
</dbReference>
<evidence type="ECO:0000313" key="5">
    <source>
        <dbReference type="EMBL" id="NQV64311.1"/>
    </source>
</evidence>
<dbReference type="FunFam" id="3.90.226.10:FF:000009">
    <property type="entry name" value="Carnitinyl-CoA dehydratase"/>
    <property type="match status" value="1"/>
</dbReference>
<dbReference type="GO" id="GO:0006635">
    <property type="term" value="P:fatty acid beta-oxidation"/>
    <property type="evidence" value="ECO:0007669"/>
    <property type="project" value="TreeGrafter"/>
</dbReference>
<organism evidence="5 6">
    <name type="scientific">SAR86 cluster bacterium</name>
    <dbReference type="NCBI Taxonomy" id="2030880"/>
    <lineage>
        <taxon>Bacteria</taxon>
        <taxon>Pseudomonadati</taxon>
        <taxon>Pseudomonadota</taxon>
        <taxon>Gammaproteobacteria</taxon>
        <taxon>SAR86 cluster</taxon>
    </lineage>
</organism>
<dbReference type="GO" id="GO:0016829">
    <property type="term" value="F:lyase activity"/>
    <property type="evidence" value="ECO:0007669"/>
    <property type="project" value="UniProtKB-KW"/>
</dbReference>
<keyword evidence="2" id="KW-0456">Lyase</keyword>
<evidence type="ECO:0000313" key="6">
    <source>
        <dbReference type="Proteomes" id="UP000754644"/>
    </source>
</evidence>
<accession>A0A972VVG6</accession>
<evidence type="ECO:0000256" key="4">
    <source>
        <dbReference type="SAM" id="MobiDB-lite"/>
    </source>
</evidence>
<comment type="similarity">
    <text evidence="1 3">Belongs to the enoyl-CoA hydratase/isomerase family.</text>
</comment>
<dbReference type="Gene3D" id="1.10.12.10">
    <property type="entry name" value="Lyase 2-enoyl-coa Hydratase, Chain A, domain 2"/>
    <property type="match status" value="1"/>
</dbReference>
<name>A0A972VVG6_9GAMM</name>
<dbReference type="AlphaFoldDB" id="A0A972VVG6"/>
<protein>
    <submittedName>
        <fullName evidence="5">Enoyl-CoA hydratase/isomerase family protein</fullName>
    </submittedName>
</protein>
<reference evidence="5" key="1">
    <citation type="submission" date="2020-05" db="EMBL/GenBank/DDBJ databases">
        <title>Sulfur intermediates as new biogeochemical hubs in an aquatic model microbial ecosystem.</title>
        <authorList>
            <person name="Vigneron A."/>
        </authorList>
    </citation>
    <scope>NUCLEOTIDE SEQUENCE</scope>
    <source>
        <strain evidence="5">Bin.250</strain>
    </source>
</reference>
<dbReference type="PROSITE" id="PS00166">
    <property type="entry name" value="ENOYL_COA_HYDRATASE"/>
    <property type="match status" value="1"/>
</dbReference>
<gene>
    <name evidence="5" type="ORF">HQ497_03000</name>
</gene>
<feature type="region of interest" description="Disordered" evidence="4">
    <location>
        <begin position="247"/>
        <end position="266"/>
    </location>
</feature>
<dbReference type="Proteomes" id="UP000754644">
    <property type="component" value="Unassembled WGS sequence"/>
</dbReference>
<dbReference type="Pfam" id="PF00378">
    <property type="entry name" value="ECH_1"/>
    <property type="match status" value="1"/>
</dbReference>
<evidence type="ECO:0000256" key="1">
    <source>
        <dbReference type="ARBA" id="ARBA00005254"/>
    </source>
</evidence>
<dbReference type="InterPro" id="IPR029045">
    <property type="entry name" value="ClpP/crotonase-like_dom_sf"/>
</dbReference>
<dbReference type="InterPro" id="IPR018376">
    <property type="entry name" value="Enoyl-CoA_hyd/isom_CS"/>
</dbReference>
<dbReference type="PANTHER" id="PTHR11941">
    <property type="entry name" value="ENOYL-COA HYDRATASE-RELATED"/>
    <property type="match status" value="1"/>
</dbReference>
<dbReference type="InterPro" id="IPR014748">
    <property type="entry name" value="Enoyl-CoA_hydra_C"/>
</dbReference>
<dbReference type="PANTHER" id="PTHR11941:SF54">
    <property type="entry name" value="ENOYL-COA HYDRATASE, MITOCHONDRIAL"/>
    <property type="match status" value="1"/>
</dbReference>
<dbReference type="EMBL" id="JABMOJ010000108">
    <property type="protein sequence ID" value="NQV64311.1"/>
    <property type="molecule type" value="Genomic_DNA"/>
</dbReference>
<comment type="caution">
    <text evidence="5">The sequence shown here is derived from an EMBL/GenBank/DDBJ whole genome shotgun (WGS) entry which is preliminary data.</text>
</comment>
<sequence length="266" mass="29136">MLTTNTTFFEVKDHVAWITLNRPAAMNSLNPELRWQLSQHLDVVERDDDIWLAVITGAGEKAFSAGADLKHRALEREGSDADKANWARLAQETTHVVERWYMTKPLIAMVNGYALGGGLEVALACDIIIAADHAEFGLPEPRRGLIAGSAGVHRLPRQIGLKPAMGYMLTGRHMSAARAYELGLVNEVVPLAQLRECVDGYVTDILRCAPLAVRATKAVAMRGLDLPLPEAYQATYAAETLRRASADAAEGPKAFTEKRPPKWQGK</sequence>
<proteinExistence type="inferred from homology"/>
<evidence type="ECO:0000256" key="2">
    <source>
        <dbReference type="ARBA" id="ARBA00023239"/>
    </source>
</evidence>
<dbReference type="InterPro" id="IPR001753">
    <property type="entry name" value="Enoyl-CoA_hydra/iso"/>
</dbReference>